<dbReference type="AlphaFoldDB" id="A0A0G0EWB7"/>
<dbReference type="PRINTS" id="PR00477">
    <property type="entry name" value="PHGLYCKINASE"/>
</dbReference>
<comment type="caution">
    <text evidence="8">The sequence shown here is derived from an EMBL/GenBank/DDBJ whole genome shotgun (WGS) entry which is preliminary data.</text>
</comment>
<dbReference type="EMBL" id="LBSA01000010">
    <property type="protein sequence ID" value="KKQ09832.1"/>
    <property type="molecule type" value="Genomic_DNA"/>
</dbReference>
<dbReference type="EC" id="2.7.2.3" evidence="2 7"/>
<gene>
    <name evidence="8" type="ORF">US19_C0010G0010</name>
</gene>
<dbReference type="Gene3D" id="3.40.50.1260">
    <property type="entry name" value="Phosphoglycerate kinase, N-terminal domain"/>
    <property type="match status" value="3"/>
</dbReference>
<dbReference type="InterPro" id="IPR001576">
    <property type="entry name" value="Phosphoglycerate_kinase"/>
</dbReference>
<evidence type="ECO:0000256" key="6">
    <source>
        <dbReference type="ARBA" id="ARBA00022840"/>
    </source>
</evidence>
<evidence type="ECO:0000256" key="5">
    <source>
        <dbReference type="ARBA" id="ARBA00022777"/>
    </source>
</evidence>
<evidence type="ECO:0000256" key="1">
    <source>
        <dbReference type="ARBA" id="ARBA00000642"/>
    </source>
</evidence>
<dbReference type="SUPFAM" id="SSF53748">
    <property type="entry name" value="Phosphoglycerate kinase"/>
    <property type="match status" value="1"/>
</dbReference>
<evidence type="ECO:0000256" key="3">
    <source>
        <dbReference type="ARBA" id="ARBA00022679"/>
    </source>
</evidence>
<reference evidence="8 9" key="1">
    <citation type="journal article" date="2015" name="Nature">
        <title>rRNA introns, odd ribosomes, and small enigmatic genomes across a large radiation of phyla.</title>
        <authorList>
            <person name="Brown C.T."/>
            <person name="Hug L.A."/>
            <person name="Thomas B.C."/>
            <person name="Sharon I."/>
            <person name="Castelle C.J."/>
            <person name="Singh A."/>
            <person name="Wilkins M.J."/>
            <person name="Williams K.H."/>
            <person name="Banfield J.F."/>
        </authorList>
    </citation>
    <scope>NUCLEOTIDE SEQUENCE [LARGE SCALE GENOMIC DNA]</scope>
</reference>
<dbReference type="GO" id="GO:0004618">
    <property type="term" value="F:phosphoglycerate kinase activity"/>
    <property type="evidence" value="ECO:0007669"/>
    <property type="project" value="UniProtKB-EC"/>
</dbReference>
<keyword evidence="6" id="KW-0067">ATP-binding</keyword>
<protein>
    <recommendedName>
        <fullName evidence="2 7">Phosphoglycerate kinase</fullName>
        <ecNumber evidence="2 7">2.7.2.3</ecNumber>
    </recommendedName>
</protein>
<accession>A0A0G0EWB7</accession>
<dbReference type="GO" id="GO:0005829">
    <property type="term" value="C:cytosol"/>
    <property type="evidence" value="ECO:0007669"/>
    <property type="project" value="TreeGrafter"/>
</dbReference>
<dbReference type="GO" id="GO:0043531">
    <property type="term" value="F:ADP binding"/>
    <property type="evidence" value="ECO:0007669"/>
    <property type="project" value="TreeGrafter"/>
</dbReference>
<comment type="similarity">
    <text evidence="7">Belongs to the phosphoglycerate kinase family.</text>
</comment>
<keyword evidence="3 7" id="KW-0808">Transferase</keyword>
<dbReference type="InterPro" id="IPR015824">
    <property type="entry name" value="Phosphoglycerate_kinase_N"/>
</dbReference>
<evidence type="ECO:0000256" key="2">
    <source>
        <dbReference type="ARBA" id="ARBA00013061"/>
    </source>
</evidence>
<dbReference type="PANTHER" id="PTHR11406">
    <property type="entry name" value="PHOSPHOGLYCERATE KINASE"/>
    <property type="match status" value="1"/>
</dbReference>
<evidence type="ECO:0000313" key="9">
    <source>
        <dbReference type="Proteomes" id="UP000034492"/>
    </source>
</evidence>
<evidence type="ECO:0000256" key="4">
    <source>
        <dbReference type="ARBA" id="ARBA00022741"/>
    </source>
</evidence>
<keyword evidence="5 7" id="KW-0418">Kinase</keyword>
<sequence length="322" mass="35279">MKLLDEALISGKKVLLRLDLDVPIENGRVVDDFRLLAGMETLGFCLDHAQSVILMGHIGRPQGEDPDLTVRPIVKWLEEGFGHIRLPEGKLHILENLRFEAGEDDCDQKFASELASFGDVFINEAFASHHPSASTTLLPKLLPHGAGFTFAEEVNTLEEIRERPQKPFVAIIGGVKIEDKLPAVLALAKIADAVLVGGKIADEIKLENTQVPPNVMVGKLTEDKEDIADETVDSWQPLIERARLIIWNGPLGRVEDEKYQNSRKIAQIITTSNAKTILGGGDTITYVDELGLLNKFSFVSTGGGAMLEFLIKGTLPSIEALE</sequence>
<keyword evidence="4" id="KW-0547">Nucleotide-binding</keyword>
<dbReference type="GO" id="GO:0005524">
    <property type="term" value="F:ATP binding"/>
    <property type="evidence" value="ECO:0007669"/>
    <property type="project" value="UniProtKB-KW"/>
</dbReference>
<dbReference type="PATRIC" id="fig|1618426.3.peg.438"/>
<dbReference type="GO" id="GO:0006096">
    <property type="term" value="P:glycolytic process"/>
    <property type="evidence" value="ECO:0007669"/>
    <property type="project" value="InterPro"/>
</dbReference>
<dbReference type="Proteomes" id="UP000034492">
    <property type="component" value="Unassembled WGS sequence"/>
</dbReference>
<name>A0A0G0EWB7_9BACT</name>
<evidence type="ECO:0000256" key="7">
    <source>
        <dbReference type="RuleBase" id="RU000532"/>
    </source>
</evidence>
<organism evidence="8 9">
    <name type="scientific">Candidatus Daviesbacteria bacterium GW2011_GWB1_36_5</name>
    <dbReference type="NCBI Taxonomy" id="1618426"/>
    <lineage>
        <taxon>Bacteria</taxon>
        <taxon>Candidatus Daviesiibacteriota</taxon>
    </lineage>
</organism>
<dbReference type="Pfam" id="PF00162">
    <property type="entry name" value="PGK"/>
    <property type="match status" value="2"/>
</dbReference>
<dbReference type="GO" id="GO:0006094">
    <property type="term" value="P:gluconeogenesis"/>
    <property type="evidence" value="ECO:0007669"/>
    <property type="project" value="TreeGrafter"/>
</dbReference>
<dbReference type="InterPro" id="IPR036043">
    <property type="entry name" value="Phosphoglycerate_kinase_sf"/>
</dbReference>
<dbReference type="PANTHER" id="PTHR11406:SF23">
    <property type="entry name" value="PHOSPHOGLYCERATE KINASE 1, CHLOROPLASTIC-RELATED"/>
    <property type="match status" value="1"/>
</dbReference>
<proteinExistence type="inferred from homology"/>
<evidence type="ECO:0000313" key="8">
    <source>
        <dbReference type="EMBL" id="KKQ09832.1"/>
    </source>
</evidence>
<comment type="catalytic activity">
    <reaction evidence="1 7">
        <text>(2R)-3-phosphoglycerate + ATP = (2R)-3-phospho-glyceroyl phosphate + ADP</text>
        <dbReference type="Rhea" id="RHEA:14801"/>
        <dbReference type="ChEBI" id="CHEBI:30616"/>
        <dbReference type="ChEBI" id="CHEBI:57604"/>
        <dbReference type="ChEBI" id="CHEBI:58272"/>
        <dbReference type="ChEBI" id="CHEBI:456216"/>
        <dbReference type="EC" id="2.7.2.3"/>
    </reaction>
</comment>